<organism evidence="1 2">
    <name type="scientific">Mesorhizobium montanum</name>
    <dbReference type="NCBI Taxonomy" id="3072323"/>
    <lineage>
        <taxon>Bacteria</taxon>
        <taxon>Pseudomonadati</taxon>
        <taxon>Pseudomonadota</taxon>
        <taxon>Alphaproteobacteria</taxon>
        <taxon>Hyphomicrobiales</taxon>
        <taxon>Phyllobacteriaceae</taxon>
        <taxon>Mesorhizobium</taxon>
    </lineage>
</organism>
<name>A0ABU4ZE94_9HYPH</name>
<evidence type="ECO:0000313" key="1">
    <source>
        <dbReference type="EMBL" id="MDX8523650.1"/>
    </source>
</evidence>
<reference evidence="1 2" key="1">
    <citation type="submission" date="2023-08" db="EMBL/GenBank/DDBJ databases">
        <title>Implementing the SeqCode for naming new Mesorhizobium species isolated from Vachellia karroo root nodules.</title>
        <authorList>
            <person name="Van Lill M."/>
        </authorList>
    </citation>
    <scope>NUCLEOTIDE SEQUENCE [LARGE SCALE GENOMIC DNA]</scope>
    <source>
        <strain evidence="1 2">MSK 1335</strain>
    </source>
</reference>
<dbReference type="Proteomes" id="UP001276840">
    <property type="component" value="Unassembled WGS sequence"/>
</dbReference>
<keyword evidence="2" id="KW-1185">Reference proteome</keyword>
<sequence>MSEAMTTTNHEVIRAWIEAREGRPAVVAASGKGAILRVDFGSADEDLRPIEWDDFFQVLEENNLAFLHQDMTAEGATSRFNKFVARD</sequence>
<protein>
    <recommendedName>
        <fullName evidence="3">1,4-alpha-glucan branching enzyme</fullName>
    </recommendedName>
</protein>
<gene>
    <name evidence="1" type="ORF">RFM68_03945</name>
</gene>
<dbReference type="RefSeq" id="WP_320231351.1">
    <property type="nucleotide sequence ID" value="NZ_JAVIJF010000002.1"/>
</dbReference>
<evidence type="ECO:0000313" key="2">
    <source>
        <dbReference type="Proteomes" id="UP001276840"/>
    </source>
</evidence>
<comment type="caution">
    <text evidence="1">The sequence shown here is derived from an EMBL/GenBank/DDBJ whole genome shotgun (WGS) entry which is preliminary data.</text>
</comment>
<dbReference type="EMBL" id="JAVIJF010000002">
    <property type="protein sequence ID" value="MDX8523650.1"/>
    <property type="molecule type" value="Genomic_DNA"/>
</dbReference>
<evidence type="ECO:0008006" key="3">
    <source>
        <dbReference type="Google" id="ProtNLM"/>
    </source>
</evidence>
<accession>A0ABU4ZE94</accession>
<proteinExistence type="predicted"/>